<evidence type="ECO:0000313" key="1">
    <source>
        <dbReference type="EMBL" id="OAQ38648.1"/>
    </source>
</evidence>
<organism evidence="1 2">
    <name type="scientific">Pedobacter psychrophilus</name>
    <dbReference type="NCBI Taxonomy" id="1826909"/>
    <lineage>
        <taxon>Bacteria</taxon>
        <taxon>Pseudomonadati</taxon>
        <taxon>Bacteroidota</taxon>
        <taxon>Sphingobacteriia</taxon>
        <taxon>Sphingobacteriales</taxon>
        <taxon>Sphingobacteriaceae</taxon>
        <taxon>Pedobacter</taxon>
    </lineage>
</organism>
<gene>
    <name evidence="1" type="ORF">A5893_14680</name>
</gene>
<keyword evidence="2" id="KW-1185">Reference proteome</keyword>
<comment type="caution">
    <text evidence="1">The sequence shown here is derived from an EMBL/GenBank/DDBJ whole genome shotgun (WGS) entry which is preliminary data.</text>
</comment>
<dbReference type="OrthoDB" id="797407at2"/>
<name>A0A179DCE6_9SPHI</name>
<reference evidence="1 2" key="1">
    <citation type="submission" date="2016-04" db="EMBL/GenBank/DDBJ databases">
        <authorList>
            <person name="Evans L.H."/>
            <person name="Alamgir A."/>
            <person name="Owens N."/>
            <person name="Weber N.D."/>
            <person name="Virtaneva K."/>
            <person name="Barbian K."/>
            <person name="Babar A."/>
            <person name="Rosenke K."/>
        </authorList>
    </citation>
    <scope>NUCLEOTIDE SEQUENCE [LARGE SCALE GENOMIC DNA]</scope>
    <source>
        <strain evidence="1 2">CCM 8644</strain>
    </source>
</reference>
<sequence>MDNLQTNNLIALSLLINEDVYLLDHDRLTVIDDADNETQLIENLKEEILVVKEPSEKYNPKSEETIAPILSNTLIKDEVVKLDYKYLGDNNKYVLIIVNEPNFDFLNKKDLTFLTKILGAKKLEINDVAIINLAKYPSLDFNDLKSFFGFSKLITFGINPKILKVDGSVPNKKFMFKDIAILGTWDLYKLDEDVKKKTTFWNELKTF</sequence>
<dbReference type="Proteomes" id="UP000078459">
    <property type="component" value="Unassembled WGS sequence"/>
</dbReference>
<accession>A0A179DCE6</accession>
<dbReference type="RefSeq" id="WP_068823420.1">
    <property type="nucleotide sequence ID" value="NZ_LWHJ01000030.1"/>
</dbReference>
<dbReference type="STRING" id="1826909.A5893_14680"/>
<evidence type="ECO:0000313" key="2">
    <source>
        <dbReference type="Proteomes" id="UP000078459"/>
    </source>
</evidence>
<proteinExistence type="predicted"/>
<protein>
    <submittedName>
        <fullName evidence="1">Uncharacterized protein</fullName>
    </submittedName>
</protein>
<dbReference type="AlphaFoldDB" id="A0A179DCE6"/>
<dbReference type="EMBL" id="LWHJ01000030">
    <property type="protein sequence ID" value="OAQ38648.1"/>
    <property type="molecule type" value="Genomic_DNA"/>
</dbReference>
<reference evidence="1 2" key="2">
    <citation type="submission" date="2016-06" db="EMBL/GenBank/DDBJ databases">
        <title>Pedobacter psychrophilus sp. nov., isolated from Antarctic fragmentary rock.</title>
        <authorList>
            <person name="Svec P."/>
        </authorList>
    </citation>
    <scope>NUCLEOTIDE SEQUENCE [LARGE SCALE GENOMIC DNA]</scope>
    <source>
        <strain evidence="1 2">CCM 8644</strain>
    </source>
</reference>